<evidence type="ECO:0000313" key="1">
    <source>
        <dbReference type="EMBL" id="CAF0997899.1"/>
    </source>
</evidence>
<name>A0A814GLB9_9BILA</name>
<organism evidence="1 2">
    <name type="scientific">Brachionus calyciflorus</name>
    <dbReference type="NCBI Taxonomy" id="104777"/>
    <lineage>
        <taxon>Eukaryota</taxon>
        <taxon>Metazoa</taxon>
        <taxon>Spiralia</taxon>
        <taxon>Gnathifera</taxon>
        <taxon>Rotifera</taxon>
        <taxon>Eurotatoria</taxon>
        <taxon>Monogononta</taxon>
        <taxon>Pseudotrocha</taxon>
        <taxon>Ploima</taxon>
        <taxon>Brachionidae</taxon>
        <taxon>Brachionus</taxon>
    </lineage>
</organism>
<gene>
    <name evidence="1" type="ORF">OXX778_LOCUS16252</name>
</gene>
<dbReference type="AlphaFoldDB" id="A0A814GLB9"/>
<accession>A0A814GLB9</accession>
<comment type="caution">
    <text evidence="1">The sequence shown here is derived from an EMBL/GenBank/DDBJ whole genome shotgun (WGS) entry which is preliminary data.</text>
</comment>
<reference evidence="1" key="1">
    <citation type="submission" date="2021-02" db="EMBL/GenBank/DDBJ databases">
        <authorList>
            <person name="Nowell W R."/>
        </authorList>
    </citation>
    <scope>NUCLEOTIDE SEQUENCE</scope>
    <source>
        <strain evidence="1">Ploen Becks lab</strain>
    </source>
</reference>
<sequence length="86" mass="10139">MKMKIPENAQTEVLIKKNIFIPKNIQTFPNHLTESGLFDNESLDFIQPISTKTLFDSKCIDEMLQKLRAKSQNQTLFDQFRDYRLT</sequence>
<protein>
    <submittedName>
        <fullName evidence="1">Uncharacterized protein</fullName>
    </submittedName>
</protein>
<evidence type="ECO:0000313" key="2">
    <source>
        <dbReference type="Proteomes" id="UP000663879"/>
    </source>
</evidence>
<proteinExistence type="predicted"/>
<dbReference type="EMBL" id="CAJNOC010003789">
    <property type="protein sequence ID" value="CAF0997899.1"/>
    <property type="molecule type" value="Genomic_DNA"/>
</dbReference>
<dbReference type="Proteomes" id="UP000663879">
    <property type="component" value="Unassembled WGS sequence"/>
</dbReference>
<feature type="non-terminal residue" evidence="1">
    <location>
        <position position="86"/>
    </location>
</feature>
<keyword evidence="2" id="KW-1185">Reference proteome</keyword>